<evidence type="ECO:0000313" key="1">
    <source>
        <dbReference type="EMBL" id="GET45552.1"/>
    </source>
</evidence>
<dbReference type="EMBL" id="BLBC01000005">
    <property type="protein sequence ID" value="GET45552.1"/>
    <property type="molecule type" value="Genomic_DNA"/>
</dbReference>
<keyword evidence="2" id="KW-1185">Reference proteome</keyword>
<name>A0A5M4B8E8_9FLAO</name>
<proteinExistence type="predicted"/>
<evidence type="ECO:0000313" key="2">
    <source>
        <dbReference type="Proteomes" id="UP000398217"/>
    </source>
</evidence>
<dbReference type="RefSeq" id="WP_155284204.1">
    <property type="nucleotide sequence ID" value="NZ_BLBC01000005.1"/>
</dbReference>
<reference evidence="2" key="1">
    <citation type="journal article" date="2020" name="Int. J. Syst. Evol. Microbiol.">
        <title>Capnocytophaga felis sp. nov. isolated from the feline oral cavity.</title>
        <authorList>
            <person name="Suzuki M."/>
            <person name="Umeda K."/>
            <person name="Kimura M."/>
            <person name="Imaoka K."/>
            <person name="Morikawa S."/>
            <person name="Maeda K."/>
        </authorList>
    </citation>
    <scope>NUCLEOTIDE SEQUENCE [LARGE SCALE GENOMIC DNA]</scope>
    <source>
        <strain evidence="2">KC07070</strain>
    </source>
</reference>
<accession>A0A5M4B8E8</accession>
<sequence length="226" mass="26631">MTQKEYAEYLGRLIGEEIDTDSDMLEDEFYAYFQCFMPYGENIDKVFEPVPNGQALCERLKPIFKATEEEVLQSFDKNVSPGYFVPDKKGEESEIKAIGKQFLKELTDFASFLEDETLQQYLADIKEIEISKETEQNFDDDKYSYLCELFSDWMIDNTDYDSLISILREAYYSISCDYFLSAYLQYPSFTDKPSSDFLKPYFNLWQKGYNFVINDNRMILFTSSDM</sequence>
<dbReference type="AlphaFoldDB" id="A0A5M4B8E8"/>
<gene>
    <name evidence="1" type="ORF">RCZ01_08540</name>
</gene>
<organism evidence="1 2">
    <name type="scientific">Capnocytophaga felis</name>
    <dbReference type="NCBI Taxonomy" id="2267611"/>
    <lineage>
        <taxon>Bacteria</taxon>
        <taxon>Pseudomonadati</taxon>
        <taxon>Bacteroidota</taxon>
        <taxon>Flavobacteriia</taxon>
        <taxon>Flavobacteriales</taxon>
        <taxon>Flavobacteriaceae</taxon>
        <taxon>Capnocytophaga</taxon>
    </lineage>
</organism>
<protein>
    <submittedName>
        <fullName evidence="1">Uncharacterized protein</fullName>
    </submittedName>
</protein>
<comment type="caution">
    <text evidence="1">The sequence shown here is derived from an EMBL/GenBank/DDBJ whole genome shotgun (WGS) entry which is preliminary data.</text>
</comment>
<dbReference type="Proteomes" id="UP000398217">
    <property type="component" value="Unassembled WGS sequence"/>
</dbReference>
<dbReference type="OrthoDB" id="2066087at2"/>